<accession>A0A9N9X8V1</accession>
<gene>
    <name evidence="1" type="ORF">DIABBA_LOCUS3317</name>
</gene>
<dbReference type="InterPro" id="IPR038606">
    <property type="entry name" value="To_sf"/>
</dbReference>
<dbReference type="InterPro" id="IPR010562">
    <property type="entry name" value="Haemolymph_juvenile_hormone-bd"/>
</dbReference>
<reference evidence="1" key="1">
    <citation type="submission" date="2022-01" db="EMBL/GenBank/DDBJ databases">
        <authorList>
            <person name="King R."/>
        </authorList>
    </citation>
    <scope>NUCLEOTIDE SEQUENCE</scope>
</reference>
<dbReference type="OrthoDB" id="8185598at2759"/>
<evidence type="ECO:0000313" key="2">
    <source>
        <dbReference type="Proteomes" id="UP001153709"/>
    </source>
</evidence>
<protein>
    <submittedName>
        <fullName evidence="1">Uncharacterized protein</fullName>
    </submittedName>
</protein>
<name>A0A9N9X8V1_DIABA</name>
<dbReference type="GO" id="GO:0005615">
    <property type="term" value="C:extracellular space"/>
    <property type="evidence" value="ECO:0007669"/>
    <property type="project" value="TreeGrafter"/>
</dbReference>
<keyword evidence="2" id="KW-1185">Reference proteome</keyword>
<dbReference type="EMBL" id="OU898277">
    <property type="protein sequence ID" value="CAG9829516.1"/>
    <property type="molecule type" value="Genomic_DNA"/>
</dbReference>
<organism evidence="1 2">
    <name type="scientific">Diabrotica balteata</name>
    <name type="common">Banded cucumber beetle</name>
    <dbReference type="NCBI Taxonomy" id="107213"/>
    <lineage>
        <taxon>Eukaryota</taxon>
        <taxon>Metazoa</taxon>
        <taxon>Ecdysozoa</taxon>
        <taxon>Arthropoda</taxon>
        <taxon>Hexapoda</taxon>
        <taxon>Insecta</taxon>
        <taxon>Pterygota</taxon>
        <taxon>Neoptera</taxon>
        <taxon>Endopterygota</taxon>
        <taxon>Coleoptera</taxon>
        <taxon>Polyphaga</taxon>
        <taxon>Cucujiformia</taxon>
        <taxon>Chrysomeloidea</taxon>
        <taxon>Chrysomelidae</taxon>
        <taxon>Galerucinae</taxon>
        <taxon>Diabroticina</taxon>
        <taxon>Diabroticites</taxon>
        <taxon>Diabrotica</taxon>
    </lineage>
</organism>
<dbReference type="Gene3D" id="3.15.10.30">
    <property type="entry name" value="Haemolymph juvenile hormone binding protein"/>
    <property type="match status" value="1"/>
</dbReference>
<proteinExistence type="predicted"/>
<dbReference type="PANTHER" id="PTHR11008:SF14">
    <property type="entry name" value="CIRCADIAN CLOCK-CONTROLLED PROTEIN-LIKE PROTEIN"/>
    <property type="match status" value="1"/>
</dbReference>
<dbReference type="Pfam" id="PF06585">
    <property type="entry name" value="JHBP"/>
    <property type="match status" value="1"/>
</dbReference>
<dbReference type="AlphaFoldDB" id="A0A9N9X8V1"/>
<evidence type="ECO:0000313" key="1">
    <source>
        <dbReference type="EMBL" id="CAG9829516.1"/>
    </source>
</evidence>
<dbReference type="SMART" id="SM00700">
    <property type="entry name" value="JHBP"/>
    <property type="match status" value="1"/>
</dbReference>
<dbReference type="PANTHER" id="PTHR11008">
    <property type="entry name" value="PROTEIN TAKEOUT-LIKE PROTEIN"/>
    <property type="match status" value="1"/>
</dbReference>
<sequence length="176" mass="19944">MKDFFSEEAAGMKITVSNVSAWGCSDYFVRSMDVRIDNHEFVLFIEIPKLRIEAHYNVDGKLLVVPIKGDGNIEINITDVRATADLMGVVFEKDAQNHLRFDKFDLDIKVGGGMARVENLFNGDKVLLGMINDVVNKNFDMLLKELLPIIQRQLAAVFKEAANAIVERFTYEQLFP</sequence>
<dbReference type="Proteomes" id="UP001153709">
    <property type="component" value="Chromosome 2"/>
</dbReference>